<protein>
    <recommendedName>
        <fullName evidence="3">histidine kinase</fullName>
        <ecNumber evidence="3">2.7.13.3</ecNumber>
    </recommendedName>
</protein>
<accession>A0ABU3N4U2</accession>
<dbReference type="EMBL" id="JALMLT010000002">
    <property type="protein sequence ID" value="MDT8758792.1"/>
    <property type="molecule type" value="Genomic_DNA"/>
</dbReference>
<comment type="catalytic activity">
    <reaction evidence="1">
        <text>ATP + protein L-histidine = ADP + protein N-phospho-L-histidine.</text>
        <dbReference type="EC" id="2.7.13.3"/>
    </reaction>
</comment>
<dbReference type="SUPFAM" id="SSF47384">
    <property type="entry name" value="Homodimeric domain of signal transducing histidine kinase"/>
    <property type="match status" value="1"/>
</dbReference>
<evidence type="ECO:0000256" key="9">
    <source>
        <dbReference type="ARBA" id="ARBA00022989"/>
    </source>
</evidence>
<evidence type="ECO:0000256" key="12">
    <source>
        <dbReference type="PROSITE-ProRule" id="PRU00169"/>
    </source>
</evidence>
<evidence type="ECO:0000256" key="7">
    <source>
        <dbReference type="ARBA" id="ARBA00022741"/>
    </source>
</evidence>
<dbReference type="InterPro" id="IPR036890">
    <property type="entry name" value="HATPase_C_sf"/>
</dbReference>
<feature type="domain" description="Histidine kinase" evidence="15">
    <location>
        <begin position="251"/>
        <end position="471"/>
    </location>
</feature>
<keyword evidence="13" id="KW-0175">Coiled coil</keyword>
<dbReference type="InterPro" id="IPR011006">
    <property type="entry name" value="CheY-like_superfamily"/>
</dbReference>
<dbReference type="InterPro" id="IPR036097">
    <property type="entry name" value="HisK_dim/P_sf"/>
</dbReference>
<evidence type="ECO:0000256" key="8">
    <source>
        <dbReference type="ARBA" id="ARBA00022840"/>
    </source>
</evidence>
<organism evidence="17">
    <name type="scientific">Sphingomonas psychrotolerans</name>
    <dbReference type="NCBI Taxonomy" id="1327635"/>
    <lineage>
        <taxon>Bacteria</taxon>
        <taxon>Pseudomonadati</taxon>
        <taxon>Pseudomonadota</taxon>
        <taxon>Alphaproteobacteria</taxon>
        <taxon>Sphingomonadales</taxon>
        <taxon>Sphingomonadaceae</taxon>
        <taxon>Sphingomonas</taxon>
    </lineage>
</organism>
<dbReference type="CDD" id="cd17546">
    <property type="entry name" value="REC_hyHK_CKI1_RcsC-like"/>
    <property type="match status" value="1"/>
</dbReference>
<feature type="coiled-coil region" evidence="13">
    <location>
        <begin position="210"/>
        <end position="237"/>
    </location>
</feature>
<name>A0ABU3N4U2_9SPHN</name>
<dbReference type="GO" id="GO:0005524">
    <property type="term" value="F:ATP binding"/>
    <property type="evidence" value="ECO:0007669"/>
    <property type="project" value="UniProtKB-KW"/>
</dbReference>
<dbReference type="InterPro" id="IPR004358">
    <property type="entry name" value="Sig_transdc_His_kin-like_C"/>
</dbReference>
<evidence type="ECO:0000313" key="17">
    <source>
        <dbReference type="EMBL" id="MDT8758792.1"/>
    </source>
</evidence>
<dbReference type="Gene3D" id="3.40.50.2300">
    <property type="match status" value="1"/>
</dbReference>
<evidence type="ECO:0000256" key="10">
    <source>
        <dbReference type="ARBA" id="ARBA00023012"/>
    </source>
</evidence>
<evidence type="ECO:0000256" key="13">
    <source>
        <dbReference type="SAM" id="Coils"/>
    </source>
</evidence>
<evidence type="ECO:0000256" key="14">
    <source>
        <dbReference type="SAM" id="Phobius"/>
    </source>
</evidence>
<dbReference type="Gene3D" id="1.20.120.160">
    <property type="entry name" value="HPT domain"/>
    <property type="match status" value="1"/>
</dbReference>
<feature type="domain" description="Response regulatory" evidence="16">
    <location>
        <begin position="493"/>
        <end position="615"/>
    </location>
</feature>
<proteinExistence type="predicted"/>
<feature type="modified residue" description="4-aspartylphosphate" evidence="12">
    <location>
        <position position="547"/>
    </location>
</feature>
<dbReference type="PANTHER" id="PTHR45339">
    <property type="entry name" value="HYBRID SIGNAL TRANSDUCTION HISTIDINE KINASE J"/>
    <property type="match status" value="1"/>
</dbReference>
<dbReference type="Pfam" id="PF01627">
    <property type="entry name" value="Hpt"/>
    <property type="match status" value="1"/>
</dbReference>
<dbReference type="SMART" id="SM00448">
    <property type="entry name" value="REC"/>
    <property type="match status" value="1"/>
</dbReference>
<keyword evidence="6 14" id="KW-0812">Transmembrane</keyword>
<dbReference type="PRINTS" id="PR00344">
    <property type="entry name" value="BCTRLSENSOR"/>
</dbReference>
<dbReference type="InterPro" id="IPR036641">
    <property type="entry name" value="HPT_dom_sf"/>
</dbReference>
<dbReference type="PROSITE" id="PS50109">
    <property type="entry name" value="HIS_KIN"/>
    <property type="match status" value="1"/>
</dbReference>
<evidence type="ECO:0000256" key="6">
    <source>
        <dbReference type="ARBA" id="ARBA00022692"/>
    </source>
</evidence>
<dbReference type="Gene3D" id="1.10.287.130">
    <property type="match status" value="1"/>
</dbReference>
<keyword evidence="7" id="KW-0547">Nucleotide-binding</keyword>
<evidence type="ECO:0000259" key="16">
    <source>
        <dbReference type="PROSITE" id="PS50110"/>
    </source>
</evidence>
<keyword evidence="10" id="KW-0902">Two-component regulatory system</keyword>
<comment type="caution">
    <text evidence="17">The sequence shown here is derived from an EMBL/GenBank/DDBJ whole genome shotgun (WGS) entry which is preliminary data.</text>
</comment>
<evidence type="ECO:0000256" key="5">
    <source>
        <dbReference type="ARBA" id="ARBA00022553"/>
    </source>
</evidence>
<dbReference type="InterPro" id="IPR001789">
    <property type="entry name" value="Sig_transdc_resp-reg_receiver"/>
</dbReference>
<dbReference type="PANTHER" id="PTHR45339:SF1">
    <property type="entry name" value="HYBRID SIGNAL TRANSDUCTION HISTIDINE KINASE J"/>
    <property type="match status" value="1"/>
</dbReference>
<keyword evidence="11 14" id="KW-0472">Membrane</keyword>
<evidence type="ECO:0000256" key="2">
    <source>
        <dbReference type="ARBA" id="ARBA00004651"/>
    </source>
</evidence>
<dbReference type="InterPro" id="IPR003594">
    <property type="entry name" value="HATPase_dom"/>
</dbReference>
<feature type="transmembrane region" description="Helical" evidence="14">
    <location>
        <begin position="181"/>
        <end position="201"/>
    </location>
</feature>
<evidence type="ECO:0000259" key="15">
    <source>
        <dbReference type="PROSITE" id="PS50109"/>
    </source>
</evidence>
<dbReference type="CDD" id="cd00082">
    <property type="entry name" value="HisKA"/>
    <property type="match status" value="1"/>
</dbReference>
<dbReference type="SUPFAM" id="SSF47226">
    <property type="entry name" value="Histidine-containing phosphotransfer domain, HPT domain"/>
    <property type="match status" value="1"/>
</dbReference>
<dbReference type="Pfam" id="PF05227">
    <property type="entry name" value="CHASE3"/>
    <property type="match status" value="1"/>
</dbReference>
<keyword evidence="4" id="KW-1003">Cell membrane</keyword>
<dbReference type="InterPro" id="IPR008207">
    <property type="entry name" value="Sig_transdc_His_kin_Hpt_dom"/>
</dbReference>
<comment type="subcellular location">
    <subcellularLocation>
        <location evidence="2">Cell membrane</location>
        <topology evidence="2">Multi-pass membrane protein</topology>
    </subcellularLocation>
</comment>
<dbReference type="SUPFAM" id="SSF55874">
    <property type="entry name" value="ATPase domain of HSP90 chaperone/DNA topoisomerase II/histidine kinase"/>
    <property type="match status" value="1"/>
</dbReference>
<dbReference type="InterPro" id="IPR005467">
    <property type="entry name" value="His_kinase_dom"/>
</dbReference>
<dbReference type="Pfam" id="PF02518">
    <property type="entry name" value="HATPase_c"/>
    <property type="match status" value="1"/>
</dbReference>
<dbReference type="SMART" id="SM00387">
    <property type="entry name" value="HATPase_c"/>
    <property type="match status" value="1"/>
</dbReference>
<sequence length="717" mass="78606">MHRRLLIPRALLIGCLLLLLTGIALTAFLVSERQAADRWVMHALQVENQLSRLRILMLKGEVQKRGFVMGGPVDLRASAYDFQKRVWPELVKLDEMTKDNPRQQRRIQDLQTLYWERVAVSRHILELASRGEPRKATAIATSKANQHRQDRWSDLAIATEAEERRLLDHRQRRAKALETPVMLAIAASIILSITLAMLLAAERRRKVRELGHLNALLERDINRRAQLEAELVAARASAEMAAEGKANFLANMSHEIRTPMNGVLGFTDLLLGSRLDPQQIRHAQLIADSGKAMMRLLNDILDFSKIEAGKMRIAPERVDLRHKLKNCVNLMQSAAAQKHLELKCQIADDVPSFAMVDGLRLRQILLNLVSNAVKFTQEGKVALAARVRIEEGVTLLEVSVTDTGIGIPLEQHAAVFNEFVQAEDSTARRFGGTGLGLAISKNLAGMMGGDLTFKSAVGNGTVFTLTIPIVVAAAPSSNLGKVSEEPADTSVINVLLAEDHDVNQELMQAMLAHLGHRVTTVGDGAQALDAVISAHAAGRQFDVILMDMQMPVMDGLTSTRMIRSHGFGADVVPILALTANAYAEDIAACLRDGMQAHIAKPVQLQQLSAALTKWAAKPSNQLPNERSLISPALHSKYEKRKAELHAFAAQLAEAGNYDDSSMEQLRSLLHKLAGSAGMFQDAELGAQASELEDILEQTSADDRPGAVRQVLRMGLAA</sequence>
<dbReference type="EC" id="2.7.13.3" evidence="3"/>
<evidence type="ECO:0000256" key="1">
    <source>
        <dbReference type="ARBA" id="ARBA00000085"/>
    </source>
</evidence>
<dbReference type="CDD" id="cd16922">
    <property type="entry name" value="HATPase_EvgS-ArcB-TorS-like"/>
    <property type="match status" value="1"/>
</dbReference>
<dbReference type="Pfam" id="PF00072">
    <property type="entry name" value="Response_reg"/>
    <property type="match status" value="1"/>
</dbReference>
<keyword evidence="9 14" id="KW-1133">Transmembrane helix</keyword>
<keyword evidence="8 17" id="KW-0067">ATP-binding</keyword>
<gene>
    <name evidence="17" type="ORF">MZO42_08785</name>
</gene>
<dbReference type="PROSITE" id="PS50110">
    <property type="entry name" value="RESPONSE_REGULATORY"/>
    <property type="match status" value="1"/>
</dbReference>
<dbReference type="Pfam" id="PF00512">
    <property type="entry name" value="HisKA"/>
    <property type="match status" value="1"/>
</dbReference>
<evidence type="ECO:0000256" key="11">
    <source>
        <dbReference type="ARBA" id="ARBA00023136"/>
    </source>
</evidence>
<reference evidence="17" key="1">
    <citation type="submission" date="2022-04" db="EMBL/GenBank/DDBJ databases">
        <title>Tomato heritable bacteria conferring resistance against bacterial wilt.</title>
        <authorList>
            <person name="Yin J."/>
        </authorList>
    </citation>
    <scope>NUCLEOTIDE SEQUENCE</scope>
    <source>
        <strain evidence="17">Cra20</strain>
    </source>
</reference>
<dbReference type="InterPro" id="IPR007891">
    <property type="entry name" value="CHASE3"/>
</dbReference>
<dbReference type="InterPro" id="IPR003661">
    <property type="entry name" value="HisK_dim/P_dom"/>
</dbReference>
<dbReference type="SMART" id="SM00388">
    <property type="entry name" value="HisKA"/>
    <property type="match status" value="1"/>
</dbReference>
<evidence type="ECO:0000256" key="3">
    <source>
        <dbReference type="ARBA" id="ARBA00012438"/>
    </source>
</evidence>
<keyword evidence="5 12" id="KW-0597">Phosphoprotein</keyword>
<dbReference type="Gene3D" id="3.30.565.10">
    <property type="entry name" value="Histidine kinase-like ATPase, C-terminal domain"/>
    <property type="match status" value="1"/>
</dbReference>
<dbReference type="SUPFAM" id="SSF52172">
    <property type="entry name" value="CheY-like"/>
    <property type="match status" value="1"/>
</dbReference>
<evidence type="ECO:0000256" key="4">
    <source>
        <dbReference type="ARBA" id="ARBA00022475"/>
    </source>
</evidence>